<accession>A0A9W9G404</accession>
<dbReference type="GeneID" id="81391140"/>
<reference evidence="2" key="1">
    <citation type="submission" date="2022-11" db="EMBL/GenBank/DDBJ databases">
        <authorList>
            <person name="Petersen C."/>
        </authorList>
    </citation>
    <scope>NUCLEOTIDE SEQUENCE</scope>
    <source>
        <strain evidence="2">IBT 34128</strain>
    </source>
</reference>
<dbReference type="Proteomes" id="UP001141434">
    <property type="component" value="Unassembled WGS sequence"/>
</dbReference>
<reference evidence="2" key="2">
    <citation type="journal article" date="2023" name="IMA Fungus">
        <title>Comparative genomic study of the Penicillium genus elucidates a diverse pangenome and 15 lateral gene transfer events.</title>
        <authorList>
            <person name="Petersen C."/>
            <person name="Sorensen T."/>
            <person name="Nielsen M.R."/>
            <person name="Sondergaard T.E."/>
            <person name="Sorensen J.L."/>
            <person name="Fitzpatrick D.A."/>
            <person name="Frisvad J.C."/>
            <person name="Nielsen K.L."/>
        </authorList>
    </citation>
    <scope>NUCLEOTIDE SEQUENCE</scope>
    <source>
        <strain evidence="2">IBT 34128</strain>
    </source>
</reference>
<keyword evidence="3" id="KW-1185">Reference proteome</keyword>
<feature type="region of interest" description="Disordered" evidence="1">
    <location>
        <begin position="1"/>
        <end position="33"/>
    </location>
</feature>
<dbReference type="EMBL" id="JAPMSZ010000002">
    <property type="protein sequence ID" value="KAJ5111760.1"/>
    <property type="molecule type" value="Genomic_DNA"/>
</dbReference>
<dbReference type="AlphaFoldDB" id="A0A9W9G404"/>
<feature type="compositionally biased region" description="Polar residues" evidence="1">
    <location>
        <begin position="1"/>
        <end position="11"/>
    </location>
</feature>
<gene>
    <name evidence="2" type="ORF">NUU61_001390</name>
</gene>
<proteinExistence type="predicted"/>
<dbReference type="RefSeq" id="XP_056515239.1">
    <property type="nucleotide sequence ID" value="XM_056651972.1"/>
</dbReference>
<comment type="caution">
    <text evidence="2">The sequence shown here is derived from an EMBL/GenBank/DDBJ whole genome shotgun (WGS) entry which is preliminary data.</text>
</comment>
<evidence type="ECO:0000313" key="2">
    <source>
        <dbReference type="EMBL" id="KAJ5111760.1"/>
    </source>
</evidence>
<sequence length="74" mass="8437">MEMETEPNQGTERVGEQARPASGTVQVCRTTNEQRTHLQSIRDELIGSFKAELPQTRLRHSHKIKSVTSSQYLK</sequence>
<protein>
    <submittedName>
        <fullName evidence="2">Uncharacterized protein</fullName>
    </submittedName>
</protein>
<name>A0A9W9G404_9EURO</name>
<evidence type="ECO:0000256" key="1">
    <source>
        <dbReference type="SAM" id="MobiDB-lite"/>
    </source>
</evidence>
<organism evidence="2 3">
    <name type="scientific">Penicillium alfredii</name>
    <dbReference type="NCBI Taxonomy" id="1506179"/>
    <lineage>
        <taxon>Eukaryota</taxon>
        <taxon>Fungi</taxon>
        <taxon>Dikarya</taxon>
        <taxon>Ascomycota</taxon>
        <taxon>Pezizomycotina</taxon>
        <taxon>Eurotiomycetes</taxon>
        <taxon>Eurotiomycetidae</taxon>
        <taxon>Eurotiales</taxon>
        <taxon>Aspergillaceae</taxon>
        <taxon>Penicillium</taxon>
    </lineage>
</organism>
<evidence type="ECO:0000313" key="3">
    <source>
        <dbReference type="Proteomes" id="UP001141434"/>
    </source>
</evidence>